<evidence type="ECO:0000313" key="2">
    <source>
        <dbReference type="Proteomes" id="UP000438429"/>
    </source>
</evidence>
<sequence>MPVSAASPACRDLLLESFPNGPGVKKGKGNVNSSRDDAIPPVNAVLSINAHTGGYLTMDKTKELIKRGVDNTAAN</sequence>
<dbReference type="EMBL" id="VEVO01000016">
    <property type="protein sequence ID" value="KAF0029843.1"/>
    <property type="molecule type" value="Genomic_DNA"/>
</dbReference>
<evidence type="ECO:0000313" key="1">
    <source>
        <dbReference type="EMBL" id="KAF0029843.1"/>
    </source>
</evidence>
<accession>A0A6A4S611</accession>
<organism evidence="1 2">
    <name type="scientific">Scophthalmus maximus</name>
    <name type="common">Turbot</name>
    <name type="synonym">Psetta maxima</name>
    <dbReference type="NCBI Taxonomy" id="52904"/>
    <lineage>
        <taxon>Eukaryota</taxon>
        <taxon>Metazoa</taxon>
        <taxon>Chordata</taxon>
        <taxon>Craniata</taxon>
        <taxon>Vertebrata</taxon>
        <taxon>Euteleostomi</taxon>
        <taxon>Actinopterygii</taxon>
        <taxon>Neopterygii</taxon>
        <taxon>Teleostei</taxon>
        <taxon>Neoteleostei</taxon>
        <taxon>Acanthomorphata</taxon>
        <taxon>Carangaria</taxon>
        <taxon>Pleuronectiformes</taxon>
        <taxon>Pleuronectoidei</taxon>
        <taxon>Scophthalmidae</taxon>
        <taxon>Scophthalmus</taxon>
    </lineage>
</organism>
<gene>
    <name evidence="1" type="ORF">F2P81_018948</name>
</gene>
<dbReference type="AlphaFoldDB" id="A0A6A4S611"/>
<dbReference type="Proteomes" id="UP000438429">
    <property type="component" value="Unassembled WGS sequence"/>
</dbReference>
<proteinExistence type="predicted"/>
<protein>
    <submittedName>
        <fullName evidence="1">Uncharacterized protein</fullName>
    </submittedName>
</protein>
<comment type="caution">
    <text evidence="1">The sequence shown here is derived from an EMBL/GenBank/DDBJ whole genome shotgun (WGS) entry which is preliminary data.</text>
</comment>
<name>A0A6A4S611_SCOMX</name>
<reference evidence="1 2" key="1">
    <citation type="submission" date="2019-06" db="EMBL/GenBank/DDBJ databases">
        <title>Draft genomes of female and male turbot (Scophthalmus maximus).</title>
        <authorList>
            <person name="Xu H."/>
            <person name="Xu X.-W."/>
            <person name="Shao C."/>
            <person name="Chen S."/>
        </authorList>
    </citation>
    <scope>NUCLEOTIDE SEQUENCE [LARGE SCALE GENOMIC DNA]</scope>
    <source>
        <strain evidence="1">Ysfricsl-2016a</strain>
        <tissue evidence="1">Blood</tissue>
    </source>
</reference>